<evidence type="ECO:0000256" key="10">
    <source>
        <dbReference type="ARBA" id="ARBA00023201"/>
    </source>
</evidence>
<dbReference type="NCBIfam" id="TIGR00813">
    <property type="entry name" value="sss"/>
    <property type="match status" value="1"/>
</dbReference>
<evidence type="ECO:0000256" key="11">
    <source>
        <dbReference type="SAM" id="MobiDB-lite"/>
    </source>
</evidence>
<organism evidence="13 14">
    <name type="scientific">Marilutibacter maris</name>
    <dbReference type="NCBI Taxonomy" id="1605891"/>
    <lineage>
        <taxon>Bacteria</taxon>
        <taxon>Pseudomonadati</taxon>
        <taxon>Pseudomonadota</taxon>
        <taxon>Gammaproteobacteria</taxon>
        <taxon>Lysobacterales</taxon>
        <taxon>Lysobacteraceae</taxon>
        <taxon>Marilutibacter</taxon>
    </lineage>
</organism>
<dbReference type="Pfam" id="PF00474">
    <property type="entry name" value="SSF"/>
    <property type="match status" value="1"/>
</dbReference>
<feature type="transmembrane region" description="Helical" evidence="12">
    <location>
        <begin position="642"/>
        <end position="666"/>
    </location>
</feature>
<evidence type="ECO:0000256" key="4">
    <source>
        <dbReference type="ARBA" id="ARBA00022475"/>
    </source>
</evidence>
<reference evidence="13 14" key="1">
    <citation type="submission" date="2018-05" db="EMBL/GenBank/DDBJ databases">
        <title>The complete genome of Lysobacter maris HZ9B, a marine bacterium antagonistic against terrestrial plant pathogens.</title>
        <authorList>
            <person name="Zhang X.-Q."/>
        </authorList>
    </citation>
    <scope>NUCLEOTIDE SEQUENCE [LARGE SCALE GENOMIC DNA]</scope>
    <source>
        <strain evidence="13 14">HZ9B</strain>
    </source>
</reference>
<feature type="region of interest" description="Disordered" evidence="11">
    <location>
        <begin position="1"/>
        <end position="22"/>
    </location>
</feature>
<evidence type="ECO:0000256" key="2">
    <source>
        <dbReference type="ARBA" id="ARBA00006434"/>
    </source>
</evidence>
<dbReference type="InterPro" id="IPR051163">
    <property type="entry name" value="Sodium:Solute_Symporter_SSF"/>
</dbReference>
<feature type="transmembrane region" description="Helical" evidence="12">
    <location>
        <begin position="390"/>
        <end position="411"/>
    </location>
</feature>
<accession>A0A2U9TEN7</accession>
<dbReference type="PROSITE" id="PS50283">
    <property type="entry name" value="NA_SOLUT_SYMP_3"/>
    <property type="match status" value="1"/>
</dbReference>
<evidence type="ECO:0000256" key="8">
    <source>
        <dbReference type="ARBA" id="ARBA00023065"/>
    </source>
</evidence>
<keyword evidence="14" id="KW-1185">Reference proteome</keyword>
<feature type="transmembrane region" description="Helical" evidence="12">
    <location>
        <begin position="545"/>
        <end position="563"/>
    </location>
</feature>
<feature type="compositionally biased region" description="Basic residues" evidence="11">
    <location>
        <begin position="7"/>
        <end position="22"/>
    </location>
</feature>
<evidence type="ECO:0000313" key="14">
    <source>
        <dbReference type="Proteomes" id="UP000249447"/>
    </source>
</evidence>
<feature type="transmembrane region" description="Helical" evidence="12">
    <location>
        <begin position="358"/>
        <end position="378"/>
    </location>
</feature>
<keyword evidence="9 12" id="KW-0472">Membrane</keyword>
<evidence type="ECO:0000256" key="6">
    <source>
        <dbReference type="ARBA" id="ARBA00022989"/>
    </source>
</evidence>
<dbReference type="PANTHER" id="PTHR42985">
    <property type="entry name" value="SODIUM-COUPLED MONOCARBOXYLATE TRANSPORTER"/>
    <property type="match status" value="1"/>
</dbReference>
<feature type="transmembrane region" description="Helical" evidence="12">
    <location>
        <begin position="467"/>
        <end position="484"/>
    </location>
</feature>
<evidence type="ECO:0000313" key="13">
    <source>
        <dbReference type="EMBL" id="AWV06700.1"/>
    </source>
</evidence>
<keyword evidence="5 12" id="KW-0812">Transmembrane</keyword>
<dbReference type="InterPro" id="IPR038377">
    <property type="entry name" value="Na/Glc_symporter_sf"/>
</dbReference>
<name>A0A2U9TEN7_9GAMM</name>
<sequence length="821" mass="88620">MSPSPFQHRRAPANRRTPLRSRPRGPALLRALLILLILPFLLPPAAADSLMSMAVRDLEVPGELRDGTLVAVAGRPVLIDGAGGSAQVRAIDGDRWEPVLAAPELLARLARHPLAGDILIGEHGRHVEVLSWDQARLRSQALPPLPEPLSDARAARFQGGWRIAGIGEDGAPRLYAGAFAGTDEGGWRRQPAWDGGAPAALLAHTGRLLVVETTAGANATHRWSEDLGWQRVQAAPGAIDPRLVRALGQAHALFAVSRPEGGRLATLNTITGAWTMLPQVLESDTLGWAPWADGAAWLARDGLHLAEPVERQPLLKWQDWVVLSVYLVLVLGVGLYFYLREKSASAADFFVGGRSIPFWAAGISLYATNVSSISFIAIPAKSFESNWQYLTNNLIGVLGLMFVAVWVVPLLRRLDLMSVFSYLETRFHPAIRMLASALCIVMQVGSRMSVILFLPSLAIATITGMDVAWSILIMGVFTIVYTALGGMRAVIWTDFVQVLVMFGGALFAIGFIFWHLDGGVSEFARIAMAEHKTRVFDFSFDLTRATVWGFLFLVVFDVVLTFPKDQVLMQRVLSTPSARAAGRSVWTFAAITIPGGILFYGIGTALYVYYQAHPERMDPWLPIDSTFPLFIAAELPTGVTGLIIAGIFAAAMSTLSSIINSVSTLLSVDFYQRLSRRPSERGSVRLAEWTTVLVGAVGMGLAWLLASYDVQSLFDVSIELAGLLGGGFAGAYTLGMFTTRANWQGVAIGIASALVVTFGAWSMDLVHPYFYLAISIMTCIVVGYLASLLFPPPAQSLAGLTVHTGRGGGTPAPLAQAARAK</sequence>
<dbReference type="AlphaFoldDB" id="A0A2U9TEN7"/>
<evidence type="ECO:0000256" key="7">
    <source>
        <dbReference type="ARBA" id="ARBA00023053"/>
    </source>
</evidence>
<dbReference type="GO" id="GO:0015293">
    <property type="term" value="F:symporter activity"/>
    <property type="evidence" value="ECO:0007669"/>
    <property type="project" value="TreeGrafter"/>
</dbReference>
<dbReference type="Gene3D" id="1.20.1730.10">
    <property type="entry name" value="Sodium/glucose cotransporter"/>
    <property type="match status" value="1"/>
</dbReference>
<feature type="transmembrane region" description="Helical" evidence="12">
    <location>
        <begin position="746"/>
        <end position="763"/>
    </location>
</feature>
<keyword evidence="3" id="KW-0813">Transport</keyword>
<feature type="transmembrane region" description="Helical" evidence="12">
    <location>
        <begin position="584"/>
        <end position="610"/>
    </location>
</feature>
<dbReference type="OrthoDB" id="9814523at2"/>
<dbReference type="EMBL" id="CP029843">
    <property type="protein sequence ID" value="AWV06700.1"/>
    <property type="molecule type" value="Genomic_DNA"/>
</dbReference>
<evidence type="ECO:0000256" key="3">
    <source>
        <dbReference type="ARBA" id="ARBA00022448"/>
    </source>
</evidence>
<evidence type="ECO:0000256" key="9">
    <source>
        <dbReference type="ARBA" id="ARBA00023136"/>
    </source>
</evidence>
<dbReference type="InterPro" id="IPR001734">
    <property type="entry name" value="Na/solute_symporter"/>
</dbReference>
<dbReference type="CDD" id="cd11495">
    <property type="entry name" value="SLC5sbd_NIS-like_u3"/>
    <property type="match status" value="1"/>
</dbReference>
<keyword evidence="6 12" id="KW-1133">Transmembrane helix</keyword>
<keyword evidence="10" id="KW-0739">Sodium transport</keyword>
<dbReference type="GO" id="GO:0005886">
    <property type="term" value="C:plasma membrane"/>
    <property type="evidence" value="ECO:0007669"/>
    <property type="project" value="UniProtKB-SubCell"/>
</dbReference>
<evidence type="ECO:0000256" key="12">
    <source>
        <dbReference type="SAM" id="Phobius"/>
    </source>
</evidence>
<proteinExistence type="inferred from homology"/>
<evidence type="ECO:0000256" key="1">
    <source>
        <dbReference type="ARBA" id="ARBA00004651"/>
    </source>
</evidence>
<protein>
    <recommendedName>
        <fullName evidence="15">Sodium:solute symporter</fullName>
    </recommendedName>
</protein>
<keyword evidence="7" id="KW-0915">Sodium</keyword>
<feature type="transmembrane region" description="Helical" evidence="12">
    <location>
        <begin position="686"/>
        <end position="706"/>
    </location>
</feature>
<keyword evidence="4" id="KW-1003">Cell membrane</keyword>
<dbReference type="GO" id="GO:0006814">
    <property type="term" value="P:sodium ion transport"/>
    <property type="evidence" value="ECO:0007669"/>
    <property type="project" value="UniProtKB-KW"/>
</dbReference>
<dbReference type="PANTHER" id="PTHR42985:SF40">
    <property type="entry name" value="LD47995P-RELATED"/>
    <property type="match status" value="1"/>
</dbReference>
<feature type="transmembrane region" description="Helical" evidence="12">
    <location>
        <begin position="712"/>
        <end position="734"/>
    </location>
</feature>
<keyword evidence="8" id="KW-0406">Ion transport</keyword>
<comment type="subcellular location">
    <subcellularLocation>
        <location evidence="1">Cell membrane</location>
        <topology evidence="1">Multi-pass membrane protein</topology>
    </subcellularLocation>
</comment>
<feature type="transmembrane region" description="Helical" evidence="12">
    <location>
        <begin position="769"/>
        <end position="790"/>
    </location>
</feature>
<feature type="transmembrane region" description="Helical" evidence="12">
    <location>
        <begin position="320"/>
        <end position="338"/>
    </location>
</feature>
<feature type="transmembrane region" description="Helical" evidence="12">
    <location>
        <begin position="496"/>
        <end position="516"/>
    </location>
</feature>
<evidence type="ECO:0000256" key="5">
    <source>
        <dbReference type="ARBA" id="ARBA00022692"/>
    </source>
</evidence>
<dbReference type="KEGG" id="lmb:C9I47_0981"/>
<evidence type="ECO:0008006" key="15">
    <source>
        <dbReference type="Google" id="ProtNLM"/>
    </source>
</evidence>
<dbReference type="Proteomes" id="UP000249447">
    <property type="component" value="Chromosome"/>
</dbReference>
<feature type="transmembrane region" description="Helical" evidence="12">
    <location>
        <begin position="431"/>
        <end position="455"/>
    </location>
</feature>
<gene>
    <name evidence="13" type="ORF">C9I47_0981</name>
</gene>
<comment type="similarity">
    <text evidence="2">Belongs to the sodium:solute symporter (SSF) (TC 2.A.21) family.</text>
</comment>